<reference evidence="5" key="1">
    <citation type="submission" date="2022-12" db="EMBL/GenBank/DDBJ databases">
        <title>Draft genome assemblies for two species of Escallonia (Escalloniales).</title>
        <authorList>
            <person name="Chanderbali A."/>
            <person name="Dervinis C."/>
            <person name="Anghel I."/>
            <person name="Soltis D."/>
            <person name="Soltis P."/>
            <person name="Zapata F."/>
        </authorList>
    </citation>
    <scope>NUCLEOTIDE SEQUENCE</scope>
    <source>
        <strain evidence="5">UCBG64.0493</strain>
        <tissue evidence="5">Leaf</tissue>
    </source>
</reference>
<feature type="region of interest" description="Disordered" evidence="4">
    <location>
        <begin position="13"/>
        <end position="64"/>
    </location>
</feature>
<feature type="region of interest" description="Disordered" evidence="4">
    <location>
        <begin position="227"/>
        <end position="250"/>
    </location>
</feature>
<gene>
    <name evidence="5" type="ORF">RJ639_007198</name>
</gene>
<feature type="short sequence motif" description="VHIID" evidence="3">
    <location>
        <begin position="1258"/>
        <end position="1262"/>
    </location>
</feature>
<feature type="region of interest" description="VHIID" evidence="3">
    <location>
        <begin position="1227"/>
        <end position="1292"/>
    </location>
</feature>
<feature type="region of interest" description="Disordered" evidence="4">
    <location>
        <begin position="305"/>
        <end position="327"/>
    </location>
</feature>
<comment type="caution">
    <text evidence="3">Lacks conserved residue(s) required for the propagation of feature annotation.</text>
</comment>
<feature type="region of interest" description="Disordered" evidence="4">
    <location>
        <begin position="113"/>
        <end position="144"/>
    </location>
</feature>
<dbReference type="PROSITE" id="PS50985">
    <property type="entry name" value="GRAS"/>
    <property type="match status" value="2"/>
</dbReference>
<feature type="region of interest" description="SAW" evidence="3">
    <location>
        <begin position="1446"/>
        <end position="1521"/>
    </location>
</feature>
<name>A0AA88W0N2_9ASTE</name>
<dbReference type="Proteomes" id="UP001188597">
    <property type="component" value="Unassembled WGS sequence"/>
</dbReference>
<dbReference type="PANTHER" id="PTHR31636">
    <property type="entry name" value="OSJNBA0084A10.13 PROTEIN-RELATED"/>
    <property type="match status" value="1"/>
</dbReference>
<dbReference type="InterPro" id="IPR005202">
    <property type="entry name" value="TF_GRAS"/>
</dbReference>
<accession>A0AA88W0N2</accession>
<evidence type="ECO:0000256" key="3">
    <source>
        <dbReference type="PROSITE-ProRule" id="PRU01191"/>
    </source>
</evidence>
<feature type="region of interest" description="Disordered" evidence="4">
    <location>
        <begin position="1044"/>
        <end position="1091"/>
    </location>
</feature>
<proteinExistence type="inferred from homology"/>
<evidence type="ECO:0000313" key="6">
    <source>
        <dbReference type="Proteomes" id="UP001188597"/>
    </source>
</evidence>
<comment type="caution">
    <text evidence="5">The sequence shown here is derived from an EMBL/GenBank/DDBJ whole genome shotgun (WGS) entry which is preliminary data.</text>
</comment>
<evidence type="ECO:0000256" key="2">
    <source>
        <dbReference type="ARBA" id="ARBA00023163"/>
    </source>
</evidence>
<feature type="region of interest" description="Leucine repeat I (LRI)" evidence="3">
    <location>
        <begin position="1148"/>
        <end position="1208"/>
    </location>
</feature>
<evidence type="ECO:0000256" key="4">
    <source>
        <dbReference type="SAM" id="MobiDB-lite"/>
    </source>
</evidence>
<sequence length="1526" mass="172135">MDALVQGYRNPMHTLTFDHHPATSDMNQSPPSSQSYTHHPISSNESPCIDVSPSLGTSSDGESLEMKDNYDAVLKYMNQMLMEEDLESKPCMFHDCTALQAAEKALYDVIGQKYPSEPSGRPSPACENAQENPGDGFTETGNVDGSSCSSELNCFVGSYPVHDQGEFQPIIAQTSHLQSMSPNLDSCFRTQFVSYSSGDQTAVNYFVPGNNSVNYAVKLKGLTAVNGAESDGRNQSSYGSRGNNYRHREDGDFVQEGRSNKQFASSFEEPEQSELFDKVLLSPRLNPGIFDVSEPYPAEEGLKTKNKLLQHGQSKKSKAGTPRGKKQGKIKEVVDLRSLLTQCAQAVASSNIETAGEIIKQIRQHSSPYGDGVERLAHYFVLAIESRLAGDGMNLYAGFISRRITTADILKAYQVYVTACPFHKMSNIFANRSIRHLHEASGKTTLHIIDFGILYGFQWPCLIQGLSLRPGGPPKLRITGIDMPQPGFRPAERVEETGLRLANYCARFNVPFTFNAIAKRWDTIHLEDLKIDRDELTVVNSLYRLRNVPDETVVVNSPRDDVLKLIRSINPDMFIQGILNGTYNAPFFVTRFREALFHFSALFDMFEATTPYEDHERMMFEREVFARDATNVIACEGTARIERPETYKQWQVRNLRAGFRQLALNPDIVKVVRAKVKLSYHNDFLVDEDSNWMLQGWKGRLLYALSCWKPFRIDCSGSGTVNNKLESVIWFKGSVLSGLDPLVESYLVPKPLERDDGDAVFRPFKKSTSLVALGAKCSINCLEEYQVEKPILSLNSVVYPFTQLGSEVVLFVLYLHMDALVANYSGSLNDFHYNHHSKSAHSYQNHANLYNLSHGHAQNPILTSGSKPVDASPSSDVTSEGETPEERDYFEGVLKYMNQMLMEEDDLENKPCMFHDCSALQAAEKSFYDALGQNYPPSSKGHPPFGTDGIFYESPADDCAGTSSSHKSSSFTTVRNFVESNWIEPFIGQVDSPLSPLQDLDSLSKGQLVFQLAEQKEVTHHLHSDDYVLSNVEPKTQNLEIVAGVEKNGRDHSPNVPREKKHHYLEDNDYLQEGRSNKQLASSTDDSEGTEMYDEVLLCPRDLHNEFKLCPYEQAPKATDKLQPKGQSKRSNAGRPRGKRQGSTKEMVDFTSLLTQCAQAVTSSNARRADELLKRIRQHSSPYGDAMERLAYYFANAIEARLAGTGTVLYTAFTTRRKSAADILKAYQVYVTACPFRKMSNIFSNKSIGKLTEGARKLHIIDFGILYGFQWPCLIQGLSLRPGGPPKLRITGIDLPQPGFRPAERVQETGRRLANYCKRFNVPFKFKAIAKKWDSIQLEELEIKRDEMVVVNCLYRLGNVPDEIVEVNSPRDNVLNLIKRINPIMFIHGVVNGTYNAPFFATRFREALFHFSALFDMFEATISRENPERRLFEQEVFARDAMNVIACEGTARIERPETYKQWQVRNMRAGFRQQALYPDIVKEMSTKVKLHYHKDFLVDQDSHWMLQGWKGRVVYALSCWKPLEEG</sequence>
<feature type="region of interest" description="Disordered" evidence="4">
    <location>
        <begin position="861"/>
        <end position="885"/>
    </location>
</feature>
<protein>
    <submittedName>
        <fullName evidence="5">Uncharacterized protein</fullName>
    </submittedName>
</protein>
<comment type="similarity">
    <text evidence="3">Belongs to the GRAS family.</text>
</comment>
<feature type="compositionally biased region" description="Polar residues" evidence="4">
    <location>
        <begin position="233"/>
        <end position="243"/>
    </location>
</feature>
<feature type="short sequence motif" description="VHIID" evidence="3">
    <location>
        <begin position="446"/>
        <end position="450"/>
    </location>
</feature>
<keyword evidence="6" id="KW-1185">Reference proteome</keyword>
<feature type="compositionally biased region" description="Polar residues" evidence="4">
    <location>
        <begin position="24"/>
        <end position="46"/>
    </location>
</feature>
<feature type="compositionally biased region" description="Polar residues" evidence="4">
    <location>
        <begin position="861"/>
        <end position="881"/>
    </location>
</feature>
<feature type="region of interest" description="Leucine repeat I (LRI)" evidence="3">
    <location>
        <begin position="334"/>
        <end position="394"/>
    </location>
</feature>
<feature type="region of interest" description="Leucine repeat II (LRII)" evidence="3">
    <location>
        <begin position="496"/>
        <end position="528"/>
    </location>
</feature>
<keyword evidence="1" id="KW-0805">Transcription regulation</keyword>
<dbReference type="Pfam" id="PF03514">
    <property type="entry name" value="GRAS"/>
    <property type="match status" value="2"/>
</dbReference>
<evidence type="ECO:0000313" key="5">
    <source>
        <dbReference type="EMBL" id="KAK3017523.1"/>
    </source>
</evidence>
<keyword evidence="2" id="KW-0804">Transcription</keyword>
<evidence type="ECO:0000256" key="1">
    <source>
        <dbReference type="ARBA" id="ARBA00023015"/>
    </source>
</evidence>
<feature type="region of interest" description="SAW" evidence="3">
    <location>
        <begin position="634"/>
        <end position="709"/>
    </location>
</feature>
<organism evidence="5 6">
    <name type="scientific">Escallonia herrerae</name>
    <dbReference type="NCBI Taxonomy" id="1293975"/>
    <lineage>
        <taxon>Eukaryota</taxon>
        <taxon>Viridiplantae</taxon>
        <taxon>Streptophyta</taxon>
        <taxon>Embryophyta</taxon>
        <taxon>Tracheophyta</taxon>
        <taxon>Spermatophyta</taxon>
        <taxon>Magnoliopsida</taxon>
        <taxon>eudicotyledons</taxon>
        <taxon>Gunneridae</taxon>
        <taxon>Pentapetalae</taxon>
        <taxon>asterids</taxon>
        <taxon>campanulids</taxon>
        <taxon>Escalloniales</taxon>
        <taxon>Escalloniaceae</taxon>
        <taxon>Escallonia</taxon>
    </lineage>
</organism>
<feature type="region of interest" description="Disordered" evidence="4">
    <location>
        <begin position="1115"/>
        <end position="1145"/>
    </location>
</feature>
<dbReference type="EMBL" id="JAVXUP010000996">
    <property type="protein sequence ID" value="KAK3017523.1"/>
    <property type="molecule type" value="Genomic_DNA"/>
</dbReference>
<feature type="region of interest" description="Leucine repeat II (LRII)" evidence="3">
    <location>
        <begin position="1308"/>
        <end position="1340"/>
    </location>
</feature>